<comment type="caution">
    <text evidence="1">The sequence shown here is derived from an EMBL/GenBank/DDBJ whole genome shotgun (WGS) entry which is preliminary data.</text>
</comment>
<dbReference type="AlphaFoldDB" id="A0AAD7EWK8"/>
<accession>A0AAD7EWK8</accession>
<organism evidence="1 2">
    <name type="scientific">Mycena albidolilacea</name>
    <dbReference type="NCBI Taxonomy" id="1033008"/>
    <lineage>
        <taxon>Eukaryota</taxon>
        <taxon>Fungi</taxon>
        <taxon>Dikarya</taxon>
        <taxon>Basidiomycota</taxon>
        <taxon>Agaricomycotina</taxon>
        <taxon>Agaricomycetes</taxon>
        <taxon>Agaricomycetidae</taxon>
        <taxon>Agaricales</taxon>
        <taxon>Marasmiineae</taxon>
        <taxon>Mycenaceae</taxon>
        <taxon>Mycena</taxon>
    </lineage>
</organism>
<name>A0AAD7EWK8_9AGAR</name>
<evidence type="ECO:0000313" key="1">
    <source>
        <dbReference type="EMBL" id="KAJ7355889.1"/>
    </source>
</evidence>
<evidence type="ECO:0000313" key="2">
    <source>
        <dbReference type="Proteomes" id="UP001218218"/>
    </source>
</evidence>
<proteinExistence type="predicted"/>
<reference evidence="1" key="1">
    <citation type="submission" date="2023-03" db="EMBL/GenBank/DDBJ databases">
        <title>Massive genome expansion in bonnet fungi (Mycena s.s.) driven by repeated elements and novel gene families across ecological guilds.</title>
        <authorList>
            <consortium name="Lawrence Berkeley National Laboratory"/>
            <person name="Harder C.B."/>
            <person name="Miyauchi S."/>
            <person name="Viragh M."/>
            <person name="Kuo A."/>
            <person name="Thoen E."/>
            <person name="Andreopoulos B."/>
            <person name="Lu D."/>
            <person name="Skrede I."/>
            <person name="Drula E."/>
            <person name="Henrissat B."/>
            <person name="Morin E."/>
            <person name="Kohler A."/>
            <person name="Barry K."/>
            <person name="LaButti K."/>
            <person name="Morin E."/>
            <person name="Salamov A."/>
            <person name="Lipzen A."/>
            <person name="Mereny Z."/>
            <person name="Hegedus B."/>
            <person name="Baldrian P."/>
            <person name="Stursova M."/>
            <person name="Weitz H."/>
            <person name="Taylor A."/>
            <person name="Grigoriev I.V."/>
            <person name="Nagy L.G."/>
            <person name="Martin F."/>
            <person name="Kauserud H."/>
        </authorList>
    </citation>
    <scope>NUCLEOTIDE SEQUENCE</scope>
    <source>
        <strain evidence="1">CBHHK002</strain>
    </source>
</reference>
<keyword evidence="2" id="KW-1185">Reference proteome</keyword>
<dbReference type="Proteomes" id="UP001218218">
    <property type="component" value="Unassembled WGS sequence"/>
</dbReference>
<dbReference type="EMBL" id="JARIHO010000009">
    <property type="protein sequence ID" value="KAJ7355889.1"/>
    <property type="molecule type" value="Genomic_DNA"/>
</dbReference>
<protein>
    <submittedName>
        <fullName evidence="1">Uncharacterized protein</fullName>
    </submittedName>
</protein>
<sequence length="319" mass="35514">MGLARTTTTRGYDSPFAACRSLCRVGLGQELADPHLPFKAAVQRFSCPPSRLFSVCTPIHSALVGTAKDKNKDGSEPHTPRFFRTQNWRARLVWYDNNLTFYSPPRRRWCKDELTKPGAAHCSTSVVLGGGGGVASWARYRDEGWPTSGGIVGDRQIPPQLWLWEGKVVLKSSAVEIIDRVRKSREVGWMDYGAYCDRRGLTGVFGVHWMSEVGSSNDTEANNHHPNHYFAGGSAVVRLHWAVAIMLPEGNFKLLDGIQEPNRVTNAHNGMTELTPTGNDHEKPSEAIWKAPFGQDNRKFVWSSLRWSLLPNIPDASVS</sequence>
<gene>
    <name evidence="1" type="ORF">DFH08DRAFT_803822</name>
</gene>